<dbReference type="EMBL" id="JAMYWD010000004">
    <property type="protein sequence ID" value="KAJ4973155.1"/>
    <property type="molecule type" value="Genomic_DNA"/>
</dbReference>
<dbReference type="Proteomes" id="UP001141806">
    <property type="component" value="Unassembled WGS sequence"/>
</dbReference>
<name>A0A9Q0QVB7_9MAGN</name>
<evidence type="ECO:0000313" key="3">
    <source>
        <dbReference type="Proteomes" id="UP001141806"/>
    </source>
</evidence>
<sequence length="118" mass="13624">MGISTNVKPINQILHFNVKLKEAQSRGVGYMKLVQHGSIGEGDTAVIYFKSIPRIRLFNREGKERVTLAQHFRSKCSPSFSEIPMRPASQRSQNDRNQKHFRCRIFKTMGTRLQENMS</sequence>
<keyword evidence="3" id="KW-1185">Reference proteome</keyword>
<protein>
    <submittedName>
        <fullName evidence="2">Uncharacterized protein</fullName>
    </submittedName>
</protein>
<feature type="region of interest" description="Disordered" evidence="1">
    <location>
        <begin position="79"/>
        <end position="101"/>
    </location>
</feature>
<reference evidence="2" key="1">
    <citation type="journal article" date="2023" name="Plant J.">
        <title>The genome of the king protea, Protea cynaroides.</title>
        <authorList>
            <person name="Chang J."/>
            <person name="Duong T.A."/>
            <person name="Schoeman C."/>
            <person name="Ma X."/>
            <person name="Roodt D."/>
            <person name="Barker N."/>
            <person name="Li Z."/>
            <person name="Van de Peer Y."/>
            <person name="Mizrachi E."/>
        </authorList>
    </citation>
    <scope>NUCLEOTIDE SEQUENCE</scope>
    <source>
        <tissue evidence="2">Young leaves</tissue>
    </source>
</reference>
<gene>
    <name evidence="2" type="ORF">NE237_006329</name>
</gene>
<comment type="caution">
    <text evidence="2">The sequence shown here is derived from an EMBL/GenBank/DDBJ whole genome shotgun (WGS) entry which is preliminary data.</text>
</comment>
<organism evidence="2 3">
    <name type="scientific">Protea cynaroides</name>
    <dbReference type="NCBI Taxonomy" id="273540"/>
    <lineage>
        <taxon>Eukaryota</taxon>
        <taxon>Viridiplantae</taxon>
        <taxon>Streptophyta</taxon>
        <taxon>Embryophyta</taxon>
        <taxon>Tracheophyta</taxon>
        <taxon>Spermatophyta</taxon>
        <taxon>Magnoliopsida</taxon>
        <taxon>Proteales</taxon>
        <taxon>Proteaceae</taxon>
        <taxon>Protea</taxon>
    </lineage>
</organism>
<evidence type="ECO:0000313" key="2">
    <source>
        <dbReference type="EMBL" id="KAJ4973155.1"/>
    </source>
</evidence>
<evidence type="ECO:0000256" key="1">
    <source>
        <dbReference type="SAM" id="MobiDB-lite"/>
    </source>
</evidence>
<accession>A0A9Q0QVB7</accession>
<dbReference type="AlphaFoldDB" id="A0A9Q0QVB7"/>
<proteinExistence type="predicted"/>